<feature type="compositionally biased region" description="Polar residues" evidence="9">
    <location>
        <begin position="504"/>
        <end position="519"/>
    </location>
</feature>
<feature type="region of interest" description="Disordered" evidence="9">
    <location>
        <begin position="547"/>
        <end position="568"/>
    </location>
</feature>
<dbReference type="InterPro" id="IPR055320">
    <property type="entry name" value="CEP72-like"/>
</dbReference>
<evidence type="ECO:0000256" key="1">
    <source>
        <dbReference type="ARBA" id="ARBA00004300"/>
    </source>
</evidence>
<proteinExistence type="inferred from homology"/>
<dbReference type="SUPFAM" id="SSF52058">
    <property type="entry name" value="L domain-like"/>
    <property type="match status" value="1"/>
</dbReference>
<keyword evidence="2" id="KW-0963">Cytoplasm</keyword>
<name>A0AAN9BZE5_9CAEN</name>
<comment type="subcellular location">
    <subcellularLocation>
        <location evidence="1">Cytoplasm</location>
        <location evidence="1">Cytoskeleton</location>
        <location evidence="1">Microtubule organizing center</location>
        <location evidence="1">Centrosome</location>
    </subcellularLocation>
</comment>
<feature type="region of interest" description="Disordered" evidence="9">
    <location>
        <begin position="144"/>
        <end position="167"/>
    </location>
</feature>
<feature type="region of interest" description="Disordered" evidence="9">
    <location>
        <begin position="487"/>
        <end position="524"/>
    </location>
</feature>
<evidence type="ECO:0000256" key="3">
    <source>
        <dbReference type="ARBA" id="ARBA00022614"/>
    </source>
</evidence>
<feature type="compositionally biased region" description="Basic and acidic residues" evidence="9">
    <location>
        <begin position="487"/>
        <end position="503"/>
    </location>
</feature>
<dbReference type="InterPro" id="IPR032675">
    <property type="entry name" value="LRR_dom_sf"/>
</dbReference>
<evidence type="ECO:0000256" key="8">
    <source>
        <dbReference type="ARBA" id="ARBA00070210"/>
    </source>
</evidence>
<dbReference type="Proteomes" id="UP001374579">
    <property type="component" value="Unassembled WGS sequence"/>
</dbReference>
<feature type="compositionally biased region" description="Basic and acidic residues" evidence="9">
    <location>
        <begin position="333"/>
        <end position="364"/>
    </location>
</feature>
<organism evidence="11 12">
    <name type="scientific">Littorina saxatilis</name>
    <dbReference type="NCBI Taxonomy" id="31220"/>
    <lineage>
        <taxon>Eukaryota</taxon>
        <taxon>Metazoa</taxon>
        <taxon>Spiralia</taxon>
        <taxon>Lophotrochozoa</taxon>
        <taxon>Mollusca</taxon>
        <taxon>Gastropoda</taxon>
        <taxon>Caenogastropoda</taxon>
        <taxon>Littorinimorpha</taxon>
        <taxon>Littorinoidea</taxon>
        <taxon>Littorinidae</taxon>
        <taxon>Littorina</taxon>
    </lineage>
</organism>
<reference evidence="11 12" key="1">
    <citation type="submission" date="2024-02" db="EMBL/GenBank/DDBJ databases">
        <title>Chromosome-scale genome assembly of the rough periwinkle Littorina saxatilis.</title>
        <authorList>
            <person name="De Jode A."/>
            <person name="Faria R."/>
            <person name="Formenti G."/>
            <person name="Sims Y."/>
            <person name="Smith T.P."/>
            <person name="Tracey A."/>
            <person name="Wood J.M.D."/>
            <person name="Zagrodzka Z.B."/>
            <person name="Johannesson K."/>
            <person name="Butlin R.K."/>
            <person name="Leder E.H."/>
        </authorList>
    </citation>
    <scope>NUCLEOTIDE SEQUENCE [LARGE SCALE GENOMIC DNA]</scope>
    <source>
        <strain evidence="11">Snail1</strain>
        <tissue evidence="11">Muscle</tissue>
    </source>
</reference>
<dbReference type="GO" id="GO:0034451">
    <property type="term" value="C:centriolar satellite"/>
    <property type="evidence" value="ECO:0007669"/>
    <property type="project" value="UniProtKB-ARBA"/>
</dbReference>
<evidence type="ECO:0000256" key="6">
    <source>
        <dbReference type="ARBA" id="ARBA00023212"/>
    </source>
</evidence>
<dbReference type="Gene3D" id="3.80.10.10">
    <property type="entry name" value="Ribonuclease Inhibitor"/>
    <property type="match status" value="1"/>
</dbReference>
<evidence type="ECO:0000313" key="12">
    <source>
        <dbReference type="Proteomes" id="UP001374579"/>
    </source>
</evidence>
<sequence length="677" mass="77011">MALTLTEDIVRSRVNLTHDNLEDVKSLALPGTYHEKIISLGDALRKFSRLKALDLSRNALETVEGIENLDLLEKLNLYYNNISDLGELKRLKHTPNLRELDLRLNPVTRSEPDYRLYLIHMLPHLQKLDDRGVRDRERQAALTHFSSSQATEMTYHPPRKEPPQKPIHPRAELTAKLGKPSVLDDDDVAVMDLVAMKEGDLSRPRPLTGSAAKEPAMEEYSLEMLKSLSSQDATFNGVSALPPPGKTQKRSSSLPPPKNEDDLMAAYKDKYPNIASLARDDMHRKKRTDPNLQYQDELDAYSKYKSHGFFTPHPGRADDEEGSEEVSQFQAERTSHSPGGDDAHRNRELEQPPLRDYERKKPGSDGDATSRGQHRRTHSVPNSEPFPTERDVPEPTRTFHQSLRPSSHRYDAGLIQQRLDDNPSAKELLFRILDLADRYWNGSKSLHQHAKFLGLALDVIEKHSQEGPLAGMQQDVQSLKQRVERLQDENSTLRERQSRRSDADTTTASEAQLKSTLKQARSDVGHLREELQHYVKKNASLQRKLEQQQESGASFTVSGAASSTNPMHLDDIQRQNDALSSEIEGLRGRLKQYAQMQELASMLQDSHKSLVQTNDHLLKEMDGERKRHRHEVEQMHWSYDQLKKTISYLPSSIKGDSTLNINTNASMSGPHHRDTDR</sequence>
<keyword evidence="5" id="KW-0175">Coiled coil</keyword>
<dbReference type="InterPro" id="IPR003603">
    <property type="entry name" value="U2A'_phosphoprotein32A_C"/>
</dbReference>
<evidence type="ECO:0000256" key="5">
    <source>
        <dbReference type="ARBA" id="ARBA00023054"/>
    </source>
</evidence>
<evidence type="ECO:0000256" key="4">
    <source>
        <dbReference type="ARBA" id="ARBA00022737"/>
    </source>
</evidence>
<evidence type="ECO:0000256" key="9">
    <source>
        <dbReference type="SAM" id="MobiDB-lite"/>
    </source>
</evidence>
<dbReference type="PANTHER" id="PTHR23311">
    <property type="entry name" value="HEAT SHOCK REGULATED 2"/>
    <property type="match status" value="1"/>
</dbReference>
<dbReference type="SMART" id="SM00446">
    <property type="entry name" value="LRRcap"/>
    <property type="match status" value="1"/>
</dbReference>
<comment type="similarity">
    <text evidence="7">Belongs to the CEP72 family.</text>
</comment>
<feature type="compositionally biased region" description="Polar residues" evidence="9">
    <location>
        <begin position="548"/>
        <end position="566"/>
    </location>
</feature>
<dbReference type="FunFam" id="3.80.10.10:FF:000489">
    <property type="entry name" value="Centrosomal protein of 72 kDa"/>
    <property type="match status" value="1"/>
</dbReference>
<gene>
    <name evidence="11" type="ORF">V1264_000585</name>
</gene>
<dbReference type="Pfam" id="PF14580">
    <property type="entry name" value="LRR_9"/>
    <property type="match status" value="1"/>
</dbReference>
<evidence type="ECO:0000259" key="10">
    <source>
        <dbReference type="SMART" id="SM00446"/>
    </source>
</evidence>
<dbReference type="InterPro" id="IPR001611">
    <property type="entry name" value="Leu-rich_rpt"/>
</dbReference>
<protein>
    <recommendedName>
        <fullName evidence="8">Centrosomal protein of 72 kDa</fullName>
    </recommendedName>
</protein>
<dbReference type="PANTHER" id="PTHR23311:SF5">
    <property type="entry name" value="CENTROSOMAL PROTEIN OF 72 KDA"/>
    <property type="match status" value="1"/>
</dbReference>
<keyword evidence="3" id="KW-0433">Leucine-rich repeat</keyword>
<keyword evidence="12" id="KW-1185">Reference proteome</keyword>
<evidence type="ECO:0000256" key="7">
    <source>
        <dbReference type="ARBA" id="ARBA00061023"/>
    </source>
</evidence>
<evidence type="ECO:0000313" key="11">
    <source>
        <dbReference type="EMBL" id="KAK7114532.1"/>
    </source>
</evidence>
<accession>A0AAN9BZE5</accession>
<dbReference type="AlphaFoldDB" id="A0AAN9BZE5"/>
<feature type="compositionally biased region" description="Basic and acidic residues" evidence="9">
    <location>
        <begin position="158"/>
        <end position="167"/>
    </location>
</feature>
<keyword evidence="4" id="KW-0677">Repeat</keyword>
<feature type="region of interest" description="Disordered" evidence="9">
    <location>
        <begin position="305"/>
        <end position="405"/>
    </location>
</feature>
<feature type="region of interest" description="Disordered" evidence="9">
    <location>
        <begin position="234"/>
        <end position="263"/>
    </location>
</feature>
<evidence type="ECO:0000256" key="2">
    <source>
        <dbReference type="ARBA" id="ARBA00022490"/>
    </source>
</evidence>
<dbReference type="PROSITE" id="PS51450">
    <property type="entry name" value="LRR"/>
    <property type="match status" value="2"/>
</dbReference>
<keyword evidence="6" id="KW-0206">Cytoskeleton</keyword>
<dbReference type="EMBL" id="JBAMIC010000001">
    <property type="protein sequence ID" value="KAK7114532.1"/>
    <property type="molecule type" value="Genomic_DNA"/>
</dbReference>
<feature type="domain" description="U2A'/phosphoprotein 32 family A C-terminal" evidence="10">
    <location>
        <begin position="111"/>
        <end position="129"/>
    </location>
</feature>
<comment type="caution">
    <text evidence="11">The sequence shown here is derived from an EMBL/GenBank/DDBJ whole genome shotgun (WGS) entry which is preliminary data.</text>
</comment>